<gene>
    <name evidence="2" type="ORF">BDD16_003577</name>
</gene>
<feature type="chain" id="PRO_5031100319" description="Lipoprotein" evidence="1">
    <location>
        <begin position="20"/>
        <end position="109"/>
    </location>
</feature>
<evidence type="ECO:0000256" key="1">
    <source>
        <dbReference type="SAM" id="SignalP"/>
    </source>
</evidence>
<accession>A0A7Y9R1I9</accession>
<organism evidence="2 3">
    <name type="scientific">Sphaerotilus montanus</name>
    <dbReference type="NCBI Taxonomy" id="522889"/>
    <lineage>
        <taxon>Bacteria</taxon>
        <taxon>Pseudomonadati</taxon>
        <taxon>Pseudomonadota</taxon>
        <taxon>Betaproteobacteria</taxon>
        <taxon>Burkholderiales</taxon>
        <taxon>Sphaerotilaceae</taxon>
        <taxon>Sphaerotilus</taxon>
    </lineage>
</organism>
<dbReference type="RefSeq" id="WP_179635210.1">
    <property type="nucleotide sequence ID" value="NZ_JACCFH010000001.1"/>
</dbReference>
<name>A0A7Y9R1I9_9BURK</name>
<reference evidence="2 3" key="1">
    <citation type="submission" date="2020-07" db="EMBL/GenBank/DDBJ databases">
        <title>Genomic Encyclopedia of Archaeal and Bacterial Type Strains, Phase II (KMG-II): from individual species to whole genera.</title>
        <authorList>
            <person name="Goeker M."/>
        </authorList>
    </citation>
    <scope>NUCLEOTIDE SEQUENCE [LARGE SCALE GENOMIC DNA]</scope>
    <source>
        <strain evidence="2 3">DSM 21226</strain>
    </source>
</reference>
<dbReference type="PROSITE" id="PS51257">
    <property type="entry name" value="PROKAR_LIPOPROTEIN"/>
    <property type="match status" value="1"/>
</dbReference>
<keyword evidence="1" id="KW-0732">Signal</keyword>
<proteinExistence type="predicted"/>
<evidence type="ECO:0000313" key="2">
    <source>
        <dbReference type="EMBL" id="NYG34591.1"/>
    </source>
</evidence>
<sequence>MRHSAARCLAVLSLLLLQACGGGGSDDTATPPPGGQNLTAAEMADYQLYLRTDVGGYGCALNAYYRDCETYYNGLNYFNGKCAQGDAAGCQYSQALQANYMTYALIRRY</sequence>
<dbReference type="AlphaFoldDB" id="A0A7Y9R1I9"/>
<feature type="signal peptide" evidence="1">
    <location>
        <begin position="1"/>
        <end position="19"/>
    </location>
</feature>
<keyword evidence="3" id="KW-1185">Reference proteome</keyword>
<comment type="caution">
    <text evidence="2">The sequence shown here is derived from an EMBL/GenBank/DDBJ whole genome shotgun (WGS) entry which is preliminary data.</text>
</comment>
<dbReference type="EMBL" id="JACCFH010000001">
    <property type="protein sequence ID" value="NYG34591.1"/>
    <property type="molecule type" value="Genomic_DNA"/>
</dbReference>
<dbReference type="Proteomes" id="UP000518288">
    <property type="component" value="Unassembled WGS sequence"/>
</dbReference>
<protein>
    <recommendedName>
        <fullName evidence="4">Lipoprotein</fullName>
    </recommendedName>
</protein>
<evidence type="ECO:0008006" key="4">
    <source>
        <dbReference type="Google" id="ProtNLM"/>
    </source>
</evidence>
<evidence type="ECO:0000313" key="3">
    <source>
        <dbReference type="Proteomes" id="UP000518288"/>
    </source>
</evidence>